<dbReference type="EMBL" id="FNBZ01000005">
    <property type="protein sequence ID" value="SDG75241.1"/>
    <property type="molecule type" value="Genomic_DNA"/>
</dbReference>
<evidence type="ECO:0000313" key="1">
    <source>
        <dbReference type="EMBL" id="SDG75241.1"/>
    </source>
</evidence>
<sequence>MSREEAARYISVGTSKFDQLVADGGKPKPKRIDGRVIWNCFALDAAFGCN</sequence>
<dbReference type="Proteomes" id="UP000199468">
    <property type="component" value="Unassembled WGS sequence"/>
</dbReference>
<comment type="caution">
    <text evidence="1">The sequence shown here is derived from an EMBL/GenBank/DDBJ whole genome shotgun (WGS) entry which is preliminary data.</text>
</comment>
<accession>A0ABY0P1W9</accession>
<gene>
    <name evidence="1" type="ORF">SAMN05421844_105171</name>
</gene>
<evidence type="ECO:0000313" key="2">
    <source>
        <dbReference type="Proteomes" id="UP000199468"/>
    </source>
</evidence>
<organism evidence="1 2">
    <name type="scientific">Bosea robiniae</name>
    <dbReference type="NCBI Taxonomy" id="1036780"/>
    <lineage>
        <taxon>Bacteria</taxon>
        <taxon>Pseudomonadati</taxon>
        <taxon>Pseudomonadota</taxon>
        <taxon>Alphaproteobacteria</taxon>
        <taxon>Hyphomicrobiales</taxon>
        <taxon>Boseaceae</taxon>
        <taxon>Bosea</taxon>
    </lineage>
</organism>
<proteinExistence type="predicted"/>
<evidence type="ECO:0008006" key="3">
    <source>
        <dbReference type="Google" id="ProtNLM"/>
    </source>
</evidence>
<protein>
    <recommendedName>
        <fullName evidence="3">DNA-binding protein</fullName>
    </recommendedName>
</protein>
<reference evidence="1 2" key="1">
    <citation type="submission" date="2016-10" db="EMBL/GenBank/DDBJ databases">
        <authorList>
            <person name="Varghese N."/>
            <person name="Submissions S."/>
        </authorList>
    </citation>
    <scope>NUCLEOTIDE SEQUENCE [LARGE SCALE GENOMIC DNA]</scope>
    <source>
        <strain evidence="1 2">DSM 26672</strain>
    </source>
</reference>
<keyword evidence="2" id="KW-1185">Reference proteome</keyword>
<name>A0ABY0P1W9_9HYPH</name>